<dbReference type="SUPFAM" id="SSF159270">
    <property type="entry name" value="YmcC-like"/>
    <property type="match status" value="1"/>
</dbReference>
<reference evidence="1 2" key="1">
    <citation type="submission" date="2018-11" db="EMBL/GenBank/DDBJ databases">
        <title>Gemmobacter sp. nov., YIM 102744-1 draft genome.</title>
        <authorList>
            <person name="Li G."/>
            <person name="Jiang Y."/>
        </authorList>
    </citation>
    <scope>NUCLEOTIDE SEQUENCE [LARGE SCALE GENOMIC DNA]</scope>
    <source>
        <strain evidence="1 2">YIM 102744-1</strain>
    </source>
</reference>
<proteinExistence type="predicted"/>
<dbReference type="OrthoDB" id="6237231at2"/>
<comment type="caution">
    <text evidence="1">The sequence shown here is derived from an EMBL/GenBank/DDBJ whole genome shotgun (WGS) entry which is preliminary data.</text>
</comment>
<dbReference type="AlphaFoldDB" id="A0A3P3DQL8"/>
<dbReference type="PROSITE" id="PS51257">
    <property type="entry name" value="PROKAR_LIPOPROTEIN"/>
    <property type="match status" value="1"/>
</dbReference>
<evidence type="ECO:0008006" key="3">
    <source>
        <dbReference type="Google" id="ProtNLM"/>
    </source>
</evidence>
<dbReference type="Pfam" id="PF11102">
    <property type="entry name" value="YjbF"/>
    <property type="match status" value="1"/>
</dbReference>
<dbReference type="EMBL" id="RRAZ01000006">
    <property type="protein sequence ID" value="RRH76563.1"/>
    <property type="molecule type" value="Genomic_DNA"/>
</dbReference>
<keyword evidence="2" id="KW-1185">Reference proteome</keyword>
<organism evidence="1 2">
    <name type="scientific">Falsigemmobacter faecalis</name>
    <dbReference type="NCBI Taxonomy" id="2488730"/>
    <lineage>
        <taxon>Bacteria</taxon>
        <taxon>Pseudomonadati</taxon>
        <taxon>Pseudomonadota</taxon>
        <taxon>Alphaproteobacteria</taxon>
        <taxon>Rhodobacterales</taxon>
        <taxon>Paracoccaceae</taxon>
        <taxon>Falsigemmobacter</taxon>
    </lineage>
</organism>
<dbReference type="Gene3D" id="2.40.360.10">
    <property type="entry name" value="YmcC-like"/>
    <property type="match status" value="1"/>
</dbReference>
<dbReference type="Proteomes" id="UP000282125">
    <property type="component" value="Unassembled WGS sequence"/>
</dbReference>
<evidence type="ECO:0000313" key="2">
    <source>
        <dbReference type="Proteomes" id="UP000282125"/>
    </source>
</evidence>
<accession>A0A3P3DQL8</accession>
<protein>
    <recommendedName>
        <fullName evidence="3">YjbF family lipoprotein</fullName>
    </recommendedName>
</protein>
<dbReference type="RefSeq" id="WP_124963950.1">
    <property type="nucleotide sequence ID" value="NZ_RRAZ01000006.1"/>
</dbReference>
<evidence type="ECO:0000313" key="1">
    <source>
        <dbReference type="EMBL" id="RRH76563.1"/>
    </source>
</evidence>
<name>A0A3P3DQL8_9RHOB</name>
<dbReference type="InterPro" id="IPR021308">
    <property type="entry name" value="GfcB"/>
</dbReference>
<sequence length="202" mass="21550">MAVNGWRLPALMVLTLAAGCGNDPGGSLAELKSLKGAAAPQEAAAPPAAKPPAGTLLHMTLEDDGRTALMARVTERGTTQTYLTTDPISFTLKGGRLVETRGLSFDLISAEPGPPLAALRGGESYLRRWQVTGAEDAIRDIRLHCSARVTTAGAERRVDERCDGEGFSVVNQFVMISPQTLAWSRQWIGPRAGHAVLLRPEH</sequence>
<dbReference type="InterPro" id="IPR023373">
    <property type="entry name" value="YmcC_sf"/>
</dbReference>
<gene>
    <name evidence="1" type="ORF">EG244_05165</name>
</gene>